<organism evidence="2 3">
    <name type="scientific">Candidatus Methylumidiphilus alinenensis</name>
    <dbReference type="NCBI Taxonomy" id="2202197"/>
    <lineage>
        <taxon>Bacteria</taxon>
        <taxon>Pseudomonadati</taxon>
        <taxon>Pseudomonadota</taxon>
        <taxon>Gammaproteobacteria</taxon>
        <taxon>Methylococcales</taxon>
        <taxon>Candidatus Methylumidiphilus</taxon>
    </lineage>
</organism>
<dbReference type="EMBL" id="QJPH01000461">
    <property type="protein sequence ID" value="PZN73300.1"/>
    <property type="molecule type" value="Genomic_DNA"/>
</dbReference>
<evidence type="ECO:0000313" key="3">
    <source>
        <dbReference type="Proteomes" id="UP000249396"/>
    </source>
</evidence>
<dbReference type="Proteomes" id="UP000249396">
    <property type="component" value="Unassembled WGS sequence"/>
</dbReference>
<dbReference type="AlphaFoldDB" id="A0A2W4SCQ4"/>
<gene>
    <name evidence="2" type="ORF">DM484_22970</name>
</gene>
<evidence type="ECO:0000313" key="2">
    <source>
        <dbReference type="EMBL" id="PZN73300.1"/>
    </source>
</evidence>
<accession>A0A2W4SCQ4</accession>
<dbReference type="Gene3D" id="1.25.40.10">
    <property type="entry name" value="Tetratricopeptide repeat domain"/>
    <property type="match status" value="1"/>
</dbReference>
<name>A0A2W4SCQ4_9GAMM</name>
<feature type="repeat" description="TPR" evidence="1">
    <location>
        <begin position="224"/>
        <end position="257"/>
    </location>
</feature>
<dbReference type="InterPro" id="IPR011990">
    <property type="entry name" value="TPR-like_helical_dom_sf"/>
</dbReference>
<protein>
    <submittedName>
        <fullName evidence="2">Uncharacterized protein</fullName>
    </submittedName>
</protein>
<dbReference type="SUPFAM" id="SSF48452">
    <property type="entry name" value="TPR-like"/>
    <property type="match status" value="1"/>
</dbReference>
<comment type="caution">
    <text evidence="2">The sequence shown here is derived from an EMBL/GenBank/DDBJ whole genome shotgun (WGS) entry which is preliminary data.</text>
</comment>
<evidence type="ECO:0000256" key="1">
    <source>
        <dbReference type="PROSITE-ProRule" id="PRU00339"/>
    </source>
</evidence>
<dbReference type="InterPro" id="IPR019734">
    <property type="entry name" value="TPR_rpt"/>
</dbReference>
<keyword evidence="1" id="KW-0802">TPR repeat</keyword>
<sequence length="271" mass="30483">MNMPHKSKQLFISYICILIIGFTVGRQSLNQTTPVIQDKDIALPEKKTIQKTESNHQNTALNLSTNSNNLTVAKEDIFKKQTISYNTINNRLSKAVSVDRIVLESLDEEVKSGEIKPETIEILRSALLAYGRISEYYDYISRIPDSVRNKVDLLIDGLKFHQEHSLDDVESLSKLLSESTRLFNQNPQNSNLASSLIDSLEKVEQIDDAIEIAGSAAYNNPQNPFLSYRLGMLYLQKGDDNNAGYYFSEASSISPEYKQLITRGGYFTGGQ</sequence>
<reference evidence="2 3" key="1">
    <citation type="journal article" date="2018" name="Aquat. Microb. Ecol.">
        <title>Gammaproteobacterial methanotrophs dominate.</title>
        <authorList>
            <person name="Rissanen A.J."/>
            <person name="Saarenheimo J."/>
            <person name="Tiirola M."/>
            <person name="Peura S."/>
            <person name="Aalto S.L."/>
            <person name="Karvinen A."/>
            <person name="Nykanen H."/>
        </authorList>
    </citation>
    <scope>NUCLEOTIDE SEQUENCE [LARGE SCALE GENOMIC DNA]</scope>
    <source>
        <strain evidence="2">AMbin10</strain>
    </source>
</reference>
<dbReference type="PROSITE" id="PS50005">
    <property type="entry name" value="TPR"/>
    <property type="match status" value="1"/>
</dbReference>
<proteinExistence type="predicted"/>